<dbReference type="AlphaFoldDB" id="A0AAN4YBY8"/>
<gene>
    <name evidence="1" type="ORF">Aory04_000348000</name>
</gene>
<evidence type="ECO:0000313" key="1">
    <source>
        <dbReference type="EMBL" id="GMG26730.1"/>
    </source>
</evidence>
<reference evidence="1" key="1">
    <citation type="submission" date="2023-04" db="EMBL/GenBank/DDBJ databases">
        <title>Aspergillus oryzae NBRC 4228.</title>
        <authorList>
            <person name="Ichikawa N."/>
            <person name="Sato H."/>
            <person name="Tonouchi N."/>
        </authorList>
    </citation>
    <scope>NUCLEOTIDE SEQUENCE</scope>
    <source>
        <strain evidence="1">NBRC 4228</strain>
    </source>
</reference>
<accession>A0AAN4YBY8</accession>
<proteinExistence type="predicted"/>
<name>A0AAN4YBY8_ASPOZ</name>
<sequence length="86" mass="9731">MLELVHWFIVSDLHYRGLPSKMWLHSWTALYLCAEEGTPPKYCAGNWSSSAPTYYSVGTTQEAPVDLNQVGEHAYDIPRWSPQTGS</sequence>
<protein>
    <submittedName>
        <fullName evidence="1">Unnamed protein product</fullName>
    </submittedName>
</protein>
<dbReference type="EMBL" id="BSYA01000028">
    <property type="protein sequence ID" value="GMG26730.1"/>
    <property type="molecule type" value="Genomic_DNA"/>
</dbReference>
<comment type="caution">
    <text evidence="1">The sequence shown here is derived from an EMBL/GenBank/DDBJ whole genome shotgun (WGS) entry which is preliminary data.</text>
</comment>
<dbReference type="Proteomes" id="UP001165205">
    <property type="component" value="Unassembled WGS sequence"/>
</dbReference>
<organism evidence="1 2">
    <name type="scientific">Aspergillus oryzae</name>
    <name type="common">Yellow koji mold</name>
    <dbReference type="NCBI Taxonomy" id="5062"/>
    <lineage>
        <taxon>Eukaryota</taxon>
        <taxon>Fungi</taxon>
        <taxon>Dikarya</taxon>
        <taxon>Ascomycota</taxon>
        <taxon>Pezizomycotina</taxon>
        <taxon>Eurotiomycetes</taxon>
        <taxon>Eurotiomycetidae</taxon>
        <taxon>Eurotiales</taxon>
        <taxon>Aspergillaceae</taxon>
        <taxon>Aspergillus</taxon>
        <taxon>Aspergillus subgen. Circumdati</taxon>
    </lineage>
</organism>
<evidence type="ECO:0000313" key="2">
    <source>
        <dbReference type="Proteomes" id="UP001165205"/>
    </source>
</evidence>